<dbReference type="Proteomes" id="UP000823629">
    <property type="component" value="Unassembled WGS sequence"/>
</dbReference>
<feature type="binding site" evidence="6">
    <location>
        <position position="356"/>
    </location>
    <ligand>
        <name>(6S)-NADPHX</name>
        <dbReference type="ChEBI" id="CHEBI:64076"/>
    </ligand>
</feature>
<feature type="domain" description="YjeF C-terminal" evidence="7">
    <location>
        <begin position="132"/>
        <end position="415"/>
    </location>
</feature>
<dbReference type="AlphaFoldDB" id="A0A9D9D7G4"/>
<evidence type="ECO:0000256" key="4">
    <source>
        <dbReference type="ARBA" id="ARBA00023027"/>
    </source>
</evidence>
<evidence type="ECO:0000256" key="6">
    <source>
        <dbReference type="HAMAP-Rule" id="MF_01965"/>
    </source>
</evidence>
<dbReference type="PROSITE" id="PS51383">
    <property type="entry name" value="YJEF_C_3"/>
    <property type="match status" value="1"/>
</dbReference>
<evidence type="ECO:0000256" key="1">
    <source>
        <dbReference type="ARBA" id="ARBA00022741"/>
    </source>
</evidence>
<keyword evidence="2 6" id="KW-0067">ATP-binding</keyword>
<dbReference type="CDD" id="cd01171">
    <property type="entry name" value="YXKO-related"/>
    <property type="match status" value="1"/>
</dbReference>
<dbReference type="Pfam" id="PF01256">
    <property type="entry name" value="Carb_kinase"/>
    <property type="match status" value="1"/>
</dbReference>
<protein>
    <recommendedName>
        <fullName evidence="6">ADP-dependent (S)-NAD(P)H-hydrate dehydratase</fullName>
        <ecNumber evidence="6">4.2.1.136</ecNumber>
    </recommendedName>
    <alternativeName>
        <fullName evidence="6">ADP-dependent NAD(P)HX dehydratase</fullName>
    </alternativeName>
</protein>
<comment type="subunit">
    <text evidence="6">Homotetramer.</text>
</comment>
<dbReference type="GO" id="GO:0110051">
    <property type="term" value="P:metabolite repair"/>
    <property type="evidence" value="ECO:0007669"/>
    <property type="project" value="TreeGrafter"/>
</dbReference>
<dbReference type="SUPFAM" id="SSF53613">
    <property type="entry name" value="Ribokinase-like"/>
    <property type="match status" value="1"/>
</dbReference>
<reference evidence="8" key="1">
    <citation type="submission" date="2020-10" db="EMBL/GenBank/DDBJ databases">
        <authorList>
            <person name="Gilroy R."/>
        </authorList>
    </citation>
    <scope>NUCLEOTIDE SEQUENCE</scope>
    <source>
        <strain evidence="8">1748</strain>
    </source>
</reference>
<feature type="binding site" evidence="6">
    <location>
        <position position="355"/>
    </location>
    <ligand>
        <name>AMP</name>
        <dbReference type="ChEBI" id="CHEBI:456215"/>
    </ligand>
</feature>
<evidence type="ECO:0000256" key="2">
    <source>
        <dbReference type="ARBA" id="ARBA00022840"/>
    </source>
</evidence>
<comment type="caution">
    <text evidence="6">Lacks conserved residue(s) required for the propagation of feature annotation.</text>
</comment>
<comment type="catalytic activity">
    <reaction evidence="6">
        <text>(6S)-NADPHX + ADP = AMP + phosphate + NADPH + H(+)</text>
        <dbReference type="Rhea" id="RHEA:32235"/>
        <dbReference type="ChEBI" id="CHEBI:15378"/>
        <dbReference type="ChEBI" id="CHEBI:43474"/>
        <dbReference type="ChEBI" id="CHEBI:57783"/>
        <dbReference type="ChEBI" id="CHEBI:64076"/>
        <dbReference type="ChEBI" id="CHEBI:456215"/>
        <dbReference type="ChEBI" id="CHEBI:456216"/>
        <dbReference type="EC" id="4.2.1.136"/>
    </reaction>
</comment>
<dbReference type="InterPro" id="IPR000631">
    <property type="entry name" value="CARKD"/>
</dbReference>
<comment type="caution">
    <text evidence="8">The sequence shown here is derived from an EMBL/GenBank/DDBJ whole genome shotgun (WGS) entry which is preliminary data.</text>
</comment>
<evidence type="ECO:0000256" key="3">
    <source>
        <dbReference type="ARBA" id="ARBA00022857"/>
    </source>
</evidence>
<dbReference type="GO" id="GO:0005524">
    <property type="term" value="F:ATP binding"/>
    <property type="evidence" value="ECO:0007669"/>
    <property type="project" value="UniProtKB-KW"/>
</dbReference>
<evidence type="ECO:0000259" key="7">
    <source>
        <dbReference type="PROSITE" id="PS51383"/>
    </source>
</evidence>
<evidence type="ECO:0000256" key="5">
    <source>
        <dbReference type="ARBA" id="ARBA00023239"/>
    </source>
</evidence>
<feature type="binding site" evidence="6">
    <location>
        <position position="238"/>
    </location>
    <ligand>
        <name>(6S)-NADPHX</name>
        <dbReference type="ChEBI" id="CHEBI:64076"/>
    </ligand>
</feature>
<feature type="binding site" evidence="6">
    <location>
        <begin position="327"/>
        <end position="331"/>
    </location>
    <ligand>
        <name>AMP</name>
        <dbReference type="ChEBI" id="CHEBI:456215"/>
    </ligand>
</feature>
<dbReference type="PANTHER" id="PTHR12592">
    <property type="entry name" value="ATP-DEPENDENT (S)-NAD(P)H-HYDRATE DEHYDRATASE FAMILY MEMBER"/>
    <property type="match status" value="1"/>
</dbReference>
<sequence length="424" mass="47288">MEACLPLTRYKSEADFDDSCFTSLVDYLNDDELIKNEGCTFVFDSEHAYLKSKLSPFKNGKGVRIVFSFNQVEDDLSFKKTVCLIYPSCNCDVLLSFKAHIEEIFFAPLIDRFNELLLLNKANINTQINVVKQEDALQFFPKRKKRTNKGSYKRVLIIGGSRLLPGGVYLSSLALSALSLGSGYACLACPDSMLHLYQSLDQPEVIYDTYKDENGYMAYDEDFLKRALSYDVIAIGMGLGVSENVYKSLIYLLSNYNNKLLIDADGLNSLSKFGTDVLIEKTCDVYLTPHMKEFERLTGVSLSNLEMDPFKYLDEFVKKYDVNVDLKSCYSYIANKKEKYINISGTPALAKGGSGDVLSGIAAGLLTKGVKGCLPLAVASLLLGKTSENLSEKYAMDLVNASDVCRQLKDVVNKFLTNLTTIKK</sequence>
<dbReference type="PANTHER" id="PTHR12592:SF0">
    <property type="entry name" value="ATP-DEPENDENT (S)-NAD(P)H-HYDRATE DEHYDRATASE"/>
    <property type="match status" value="1"/>
</dbReference>
<comment type="cofactor">
    <cofactor evidence="6">
        <name>Mg(2+)</name>
        <dbReference type="ChEBI" id="CHEBI:18420"/>
    </cofactor>
</comment>
<evidence type="ECO:0000313" key="9">
    <source>
        <dbReference type="Proteomes" id="UP000823629"/>
    </source>
</evidence>
<name>A0A9D9D7G4_9BACL</name>
<comment type="function">
    <text evidence="6">Catalyzes the dehydration of the S-form of NAD(P)HX at the expense of ADP, which is converted to AMP. Together with NAD(P)HX epimerase, which catalyzes the epimerization of the S- and R-forms, the enzyme allows the repair of both epimers of NAD(P)HX, a damaged form of NAD(P)H that is a result of enzymatic or heat-dependent hydration.</text>
</comment>
<dbReference type="GO" id="GO:0052856">
    <property type="term" value="F:NAD(P)HX epimerase activity"/>
    <property type="evidence" value="ECO:0007669"/>
    <property type="project" value="TreeGrafter"/>
</dbReference>
<gene>
    <name evidence="6" type="primary">nnrD</name>
    <name evidence="8" type="ORF">IAC78_00760</name>
</gene>
<organism evidence="8 9">
    <name type="scientific">Candidatus Scatoplasma merdavium</name>
    <dbReference type="NCBI Taxonomy" id="2840932"/>
    <lineage>
        <taxon>Bacteria</taxon>
        <taxon>Bacillati</taxon>
        <taxon>Bacillota</taxon>
        <taxon>Bacilli</taxon>
        <taxon>Bacillales</taxon>
        <taxon>Candidatus Scatoplasma</taxon>
    </lineage>
</organism>
<comment type="catalytic activity">
    <reaction evidence="6">
        <text>(6S)-NADHX + ADP = AMP + phosphate + NADH + H(+)</text>
        <dbReference type="Rhea" id="RHEA:32223"/>
        <dbReference type="ChEBI" id="CHEBI:15378"/>
        <dbReference type="ChEBI" id="CHEBI:43474"/>
        <dbReference type="ChEBI" id="CHEBI:57945"/>
        <dbReference type="ChEBI" id="CHEBI:64074"/>
        <dbReference type="ChEBI" id="CHEBI:456215"/>
        <dbReference type="ChEBI" id="CHEBI:456216"/>
        <dbReference type="EC" id="4.2.1.136"/>
    </reaction>
</comment>
<keyword evidence="4 6" id="KW-0520">NAD</keyword>
<keyword evidence="1 6" id="KW-0547">Nucleotide-binding</keyword>
<dbReference type="Gene3D" id="3.40.1190.20">
    <property type="match status" value="1"/>
</dbReference>
<dbReference type="HAMAP" id="MF_01965">
    <property type="entry name" value="NADHX_dehydratase"/>
    <property type="match status" value="1"/>
</dbReference>
<accession>A0A9D9D7G4</accession>
<evidence type="ECO:0000313" key="8">
    <source>
        <dbReference type="EMBL" id="MBO8414002.1"/>
    </source>
</evidence>
<keyword evidence="3 6" id="KW-0521">NADP</keyword>
<dbReference type="GO" id="GO:0052855">
    <property type="term" value="F:ADP-dependent NAD(P)H-hydrate dehydratase activity"/>
    <property type="evidence" value="ECO:0007669"/>
    <property type="project" value="UniProtKB-UniRule"/>
</dbReference>
<dbReference type="EC" id="4.2.1.136" evidence="6"/>
<dbReference type="NCBIfam" id="TIGR00196">
    <property type="entry name" value="yjeF_cterm"/>
    <property type="match status" value="1"/>
</dbReference>
<comment type="similarity">
    <text evidence="6">Belongs to the NnrD/CARKD family.</text>
</comment>
<proteinExistence type="inferred from homology"/>
<dbReference type="InterPro" id="IPR029056">
    <property type="entry name" value="Ribokinase-like"/>
</dbReference>
<dbReference type="GO" id="GO:0046496">
    <property type="term" value="P:nicotinamide nucleotide metabolic process"/>
    <property type="evidence" value="ECO:0007669"/>
    <property type="project" value="UniProtKB-UniRule"/>
</dbReference>
<feature type="binding site" evidence="6">
    <location>
        <position position="290"/>
    </location>
    <ligand>
        <name>(6S)-NADPHX</name>
        <dbReference type="ChEBI" id="CHEBI:64076"/>
    </ligand>
</feature>
<reference evidence="8" key="2">
    <citation type="journal article" date="2021" name="PeerJ">
        <title>Extensive microbial diversity within the chicken gut microbiome revealed by metagenomics and culture.</title>
        <authorList>
            <person name="Gilroy R."/>
            <person name="Ravi A."/>
            <person name="Getino M."/>
            <person name="Pursley I."/>
            <person name="Horton D.L."/>
            <person name="Alikhan N.F."/>
            <person name="Baker D."/>
            <person name="Gharbi K."/>
            <person name="Hall N."/>
            <person name="Watson M."/>
            <person name="Adriaenssens E.M."/>
            <person name="Foster-Nyarko E."/>
            <person name="Jarju S."/>
            <person name="Secka A."/>
            <person name="Antonio M."/>
            <person name="Oren A."/>
            <person name="Chaudhuri R.R."/>
            <person name="La Ragione R."/>
            <person name="Hildebrand F."/>
            <person name="Pallen M.J."/>
        </authorList>
    </citation>
    <scope>NUCLEOTIDE SEQUENCE</scope>
    <source>
        <strain evidence="8">1748</strain>
    </source>
</reference>
<keyword evidence="5 6" id="KW-0456">Lyase</keyword>
<dbReference type="EMBL" id="JADING010000018">
    <property type="protein sequence ID" value="MBO8414002.1"/>
    <property type="molecule type" value="Genomic_DNA"/>
</dbReference>